<dbReference type="GO" id="GO:0030427">
    <property type="term" value="C:site of polarized growth"/>
    <property type="evidence" value="ECO:0007669"/>
    <property type="project" value="TreeGrafter"/>
</dbReference>
<dbReference type="GO" id="GO:0005034">
    <property type="term" value="F:osmosensor activity"/>
    <property type="evidence" value="ECO:0007669"/>
    <property type="project" value="InterPro"/>
</dbReference>
<dbReference type="InterPro" id="IPR039295">
    <property type="entry name" value="MSB2"/>
</dbReference>
<feature type="region of interest" description="Disordered" evidence="1">
    <location>
        <begin position="951"/>
        <end position="970"/>
    </location>
</feature>
<dbReference type="GO" id="GO:0007232">
    <property type="term" value="P:osmosensory signaling pathway via Sho1 osmosensor"/>
    <property type="evidence" value="ECO:0007669"/>
    <property type="project" value="InterPro"/>
</dbReference>
<feature type="compositionally biased region" description="Low complexity" evidence="1">
    <location>
        <begin position="325"/>
        <end position="335"/>
    </location>
</feature>
<dbReference type="GO" id="GO:0031505">
    <property type="term" value="P:fungal-type cell wall organization"/>
    <property type="evidence" value="ECO:0007669"/>
    <property type="project" value="TreeGrafter"/>
</dbReference>
<feature type="region of interest" description="Disordered" evidence="1">
    <location>
        <begin position="507"/>
        <end position="528"/>
    </location>
</feature>
<dbReference type="STRING" id="1071382.H2AVT4"/>
<dbReference type="InParanoid" id="H2AVT4"/>
<dbReference type="eggNOG" id="ENOG502RXIN">
    <property type="taxonomic scope" value="Eukaryota"/>
</dbReference>
<feature type="compositionally biased region" description="Polar residues" evidence="1">
    <location>
        <begin position="957"/>
        <end position="967"/>
    </location>
</feature>
<dbReference type="GO" id="GO:0005886">
    <property type="term" value="C:plasma membrane"/>
    <property type="evidence" value="ECO:0007669"/>
    <property type="project" value="InterPro"/>
</dbReference>
<feature type="compositionally biased region" description="Polar residues" evidence="1">
    <location>
        <begin position="841"/>
        <end position="863"/>
    </location>
</feature>
<evidence type="ECO:0000256" key="1">
    <source>
        <dbReference type="SAM" id="MobiDB-lite"/>
    </source>
</evidence>
<organism evidence="4 5">
    <name type="scientific">Kazachstania africana (strain ATCC 22294 / BCRC 22015 / CBS 2517 / CECT 1963 / NBRC 1671 / NRRL Y-8276)</name>
    <name type="common">Yeast</name>
    <name type="synonym">Kluyveromyces africanus</name>
    <dbReference type="NCBI Taxonomy" id="1071382"/>
    <lineage>
        <taxon>Eukaryota</taxon>
        <taxon>Fungi</taxon>
        <taxon>Dikarya</taxon>
        <taxon>Ascomycota</taxon>
        <taxon>Saccharomycotina</taxon>
        <taxon>Saccharomycetes</taxon>
        <taxon>Saccharomycetales</taxon>
        <taxon>Saccharomycetaceae</taxon>
        <taxon>Kazachstania</taxon>
    </lineage>
</organism>
<keyword evidence="2" id="KW-1133">Transmembrane helix</keyword>
<dbReference type="RefSeq" id="XP_003957619.1">
    <property type="nucleotide sequence ID" value="XM_003957570.1"/>
</dbReference>
<dbReference type="AlphaFoldDB" id="H2AVT4"/>
<protein>
    <submittedName>
        <fullName evidence="4">Uncharacterized protein</fullName>
    </submittedName>
</protein>
<gene>
    <name evidence="4" type="primary">KAFR0E03320</name>
    <name evidence="4" type="ORF">KAFR_0E03320</name>
</gene>
<keyword evidence="2" id="KW-0812">Transmembrane</keyword>
<feature type="region of interest" description="Disordered" evidence="1">
    <location>
        <begin position="569"/>
        <end position="594"/>
    </location>
</feature>
<feature type="compositionally biased region" description="Polar residues" evidence="1">
    <location>
        <begin position="732"/>
        <end position="742"/>
    </location>
</feature>
<dbReference type="GO" id="GO:0006972">
    <property type="term" value="P:hyperosmotic response"/>
    <property type="evidence" value="ECO:0007669"/>
    <property type="project" value="TreeGrafter"/>
</dbReference>
<feature type="compositionally biased region" description="Polar residues" evidence="1">
    <location>
        <begin position="575"/>
        <end position="593"/>
    </location>
</feature>
<dbReference type="GO" id="GO:0005576">
    <property type="term" value="C:extracellular region"/>
    <property type="evidence" value="ECO:0007669"/>
    <property type="project" value="TreeGrafter"/>
</dbReference>
<dbReference type="KEGG" id="kaf:KAFR_0E03320"/>
<feature type="region of interest" description="Disordered" evidence="1">
    <location>
        <begin position="273"/>
        <end position="299"/>
    </location>
</feature>
<feature type="chain" id="PRO_5003559334" evidence="3">
    <location>
        <begin position="21"/>
        <end position="1190"/>
    </location>
</feature>
<keyword evidence="2" id="KW-0472">Membrane</keyword>
<dbReference type="PANTHER" id="PTHR35778:SF1">
    <property type="entry name" value="SIGNALING MUCIN HKR1-RELATED"/>
    <property type="match status" value="1"/>
</dbReference>
<reference evidence="4 5" key="1">
    <citation type="journal article" date="2011" name="Proc. Natl. Acad. Sci. U.S.A.">
        <title>Evolutionary erosion of yeast sex chromosomes by mating-type switching accidents.</title>
        <authorList>
            <person name="Gordon J.L."/>
            <person name="Armisen D."/>
            <person name="Proux-Wera E."/>
            <person name="Oheigeartaigh S.S."/>
            <person name="Byrne K.P."/>
            <person name="Wolfe K.H."/>
        </authorList>
    </citation>
    <scope>NUCLEOTIDE SEQUENCE [LARGE SCALE GENOMIC DNA]</scope>
    <source>
        <strain evidence="5">ATCC 22294 / BCRC 22015 / CBS 2517 / CECT 1963 / NBRC 1671 / NRRL Y-8276</strain>
    </source>
</reference>
<dbReference type="GO" id="GO:0009986">
    <property type="term" value="C:cell surface"/>
    <property type="evidence" value="ECO:0007669"/>
    <property type="project" value="TreeGrafter"/>
</dbReference>
<sequence>MQTFIITYMYFISSLLLCDARLTLEKKVYVNLTSGNDNILSDFSQNSHYTSIAALASSVAAGSSEDYNPLTKTDSSNTNTNTYLASSLDGNNNQQYSSTIQYSQLATTSTSLPIETVISSMDQQFQSNQPSLSGSKYTSLTFSVSKDSAIPSVAGTKTMPPAVSSMFVPTSTLSDTQGSVSAESTPQYIALPSTLSSDRAKSKEKLDISSRMVEITSYPYSVSSSMPESEIKLASSLSDSSSETIYTVYPTEFTQLTLTFSIDSSAELADILTSQESSTVSGTSIESSESSMMSSSSSLRLSTTDIIDPSWIKFSATRSALQSSQASSNVVSNAQEKSSTTTSINSESLTNSTGKSGVPDLKSDTLSTAKESTTSSQQTEPHSISSQSAVSQTKVSENVLETPSQTLSASLKQTSTGSSSDPPLVHTSTSPVVSQVHASTSMLDSTSSAKFAHSTLSTSLLQSNAASENRYTSSTLFSSKYTPTGVKSTNTKIIGLTSSKSIIIEGSETSQNSRSPLRTVQTSSASTFNRDKTAKSQNLLAATGTTEWDPHRGTFTLVLSQSSIPPSVVTRSRKTSITQKPASTGTQNTNDWLPNSMIFASDQSDSTFSSLNPEITATLPAEIAAPTEAVQPPNTTLVTIGFKKELNYIFLIDNPLASAQIFEFLPLTLSYPFLLTQYNASSEEITSLCSSSLYYEDDGRTILTTHESTTVDSTQFVKKIMGPASNLLTAQLASSPSSSPTQRPHPRESSPPPFFNSSNVVVKHILPMISNQRDYIVSVAEVYFPTDTLGILQKFINKPNSPLYSNPSTPYSTLVHLIDPWISLTDLFQQNGMNNQGNNQDGSLSSNDSSFNTKTNPSNLTSTETERSGSLDLNSGYTSKFSSKIKDRLAIFTTVFLFVVFFWIWLFLVAFKHWNKRIENKKAKKLLNKTLPTARFNRVDLVTLSTASSMSSSSISPNEKQTYSSLENPFKDGTTVNSKEGVVYDQSNGMQYTVDYDGNFYYFGNKELLDGTNTTTFTEYMYNDIEQGHSTYHDNDSAHKTKGKLTTINTFNKTAEHNEEEAAAGNISNMGPTIGNLSGNVEQDLCTTQVDKYVSNNYNENFMSDRKEDETRNPTLFFQDLPLDEEFENYLYKNEVDPTVLQFDQVDDLTIDDTDDDSVDDFQVGELDGLDEELYKRMSSIMKLQRINKR</sequence>
<evidence type="ECO:0000256" key="3">
    <source>
        <dbReference type="SAM" id="SignalP"/>
    </source>
</evidence>
<dbReference type="HOGENOM" id="CLU_271908_0_0_1"/>
<feature type="region of interest" description="Disordered" evidence="1">
    <location>
        <begin position="832"/>
        <end position="870"/>
    </location>
</feature>
<feature type="region of interest" description="Disordered" evidence="1">
    <location>
        <begin position="325"/>
        <end position="430"/>
    </location>
</feature>
<name>H2AVT4_KAZAF</name>
<feature type="compositionally biased region" description="Polar residues" evidence="1">
    <location>
        <begin position="364"/>
        <end position="430"/>
    </location>
</feature>
<accession>H2AVT4</accession>
<dbReference type="PANTHER" id="PTHR35778">
    <property type="entry name" value="SIGNALING MUCIN HKR1-RELATED"/>
    <property type="match status" value="1"/>
</dbReference>
<evidence type="ECO:0000313" key="5">
    <source>
        <dbReference type="Proteomes" id="UP000005220"/>
    </source>
</evidence>
<dbReference type="GeneID" id="13883221"/>
<evidence type="ECO:0000313" key="4">
    <source>
        <dbReference type="EMBL" id="CCF58484.1"/>
    </source>
</evidence>
<feature type="compositionally biased region" description="Polar residues" evidence="1">
    <location>
        <begin position="336"/>
        <end position="355"/>
    </location>
</feature>
<proteinExistence type="predicted"/>
<dbReference type="GO" id="GO:0000282">
    <property type="term" value="P:cellular bud site selection"/>
    <property type="evidence" value="ECO:0007669"/>
    <property type="project" value="TreeGrafter"/>
</dbReference>
<feature type="compositionally biased region" description="Low complexity" evidence="1">
    <location>
        <begin position="277"/>
        <end position="299"/>
    </location>
</feature>
<dbReference type="GO" id="GO:0001402">
    <property type="term" value="P:signal transduction involved in filamentous growth"/>
    <property type="evidence" value="ECO:0007669"/>
    <property type="project" value="TreeGrafter"/>
</dbReference>
<feature type="signal peptide" evidence="3">
    <location>
        <begin position="1"/>
        <end position="20"/>
    </location>
</feature>
<dbReference type="FunCoup" id="H2AVT4">
    <property type="interactions" value="118"/>
</dbReference>
<dbReference type="EMBL" id="HE650825">
    <property type="protein sequence ID" value="CCF58484.1"/>
    <property type="molecule type" value="Genomic_DNA"/>
</dbReference>
<keyword evidence="5" id="KW-1185">Reference proteome</keyword>
<evidence type="ECO:0000256" key="2">
    <source>
        <dbReference type="SAM" id="Phobius"/>
    </source>
</evidence>
<dbReference type="OrthoDB" id="3366093at2759"/>
<feature type="region of interest" description="Disordered" evidence="1">
    <location>
        <begin position="732"/>
        <end position="755"/>
    </location>
</feature>
<feature type="transmembrane region" description="Helical" evidence="2">
    <location>
        <begin position="889"/>
        <end position="911"/>
    </location>
</feature>
<keyword evidence="3" id="KW-0732">Signal</keyword>
<dbReference type="Proteomes" id="UP000005220">
    <property type="component" value="Chromosome 5"/>
</dbReference>